<proteinExistence type="predicted"/>
<gene>
    <name evidence="2" type="ORF">AKO1_011941</name>
</gene>
<evidence type="ECO:0000313" key="2">
    <source>
        <dbReference type="EMBL" id="KAL0486281.1"/>
    </source>
</evidence>
<sequence>MSGIRQTTNYALTVFGSLFVIGATIQNVMAPKYTPKKIIADEEVSKFQKVGNQLAAKLQEWDSSREKIDDKEYVRSKYLEDLTEDDKKIANQLIDNNFDSYVKNARKGKKDSVEYDREVARLMVKEGRAGQDSHH</sequence>
<name>A0AAW2Z8X7_9EUKA</name>
<feature type="transmembrane region" description="Helical" evidence="1">
    <location>
        <begin position="12"/>
        <end position="30"/>
    </location>
</feature>
<evidence type="ECO:0000313" key="3">
    <source>
        <dbReference type="Proteomes" id="UP001431209"/>
    </source>
</evidence>
<dbReference type="AlphaFoldDB" id="A0AAW2Z8X7"/>
<organism evidence="2 3">
    <name type="scientific">Acrasis kona</name>
    <dbReference type="NCBI Taxonomy" id="1008807"/>
    <lineage>
        <taxon>Eukaryota</taxon>
        <taxon>Discoba</taxon>
        <taxon>Heterolobosea</taxon>
        <taxon>Tetramitia</taxon>
        <taxon>Eutetramitia</taxon>
        <taxon>Acrasidae</taxon>
        <taxon>Acrasis</taxon>
    </lineage>
</organism>
<keyword evidence="1" id="KW-1133">Transmembrane helix</keyword>
<keyword evidence="1" id="KW-0472">Membrane</keyword>
<dbReference type="EMBL" id="JAOPGA020001213">
    <property type="protein sequence ID" value="KAL0486281.1"/>
    <property type="molecule type" value="Genomic_DNA"/>
</dbReference>
<keyword evidence="3" id="KW-1185">Reference proteome</keyword>
<evidence type="ECO:0000256" key="1">
    <source>
        <dbReference type="SAM" id="Phobius"/>
    </source>
</evidence>
<protein>
    <submittedName>
        <fullName evidence="2">Uncharacterized protein</fullName>
    </submittedName>
</protein>
<dbReference type="Proteomes" id="UP001431209">
    <property type="component" value="Unassembled WGS sequence"/>
</dbReference>
<comment type="caution">
    <text evidence="2">The sequence shown here is derived from an EMBL/GenBank/DDBJ whole genome shotgun (WGS) entry which is preliminary data.</text>
</comment>
<accession>A0AAW2Z8X7</accession>
<keyword evidence="1" id="KW-0812">Transmembrane</keyword>
<reference evidence="2 3" key="1">
    <citation type="submission" date="2024-03" db="EMBL/GenBank/DDBJ databases">
        <title>The Acrasis kona genome and developmental transcriptomes reveal deep origins of eukaryotic multicellular pathways.</title>
        <authorList>
            <person name="Sheikh S."/>
            <person name="Fu C.-J."/>
            <person name="Brown M.W."/>
            <person name="Baldauf S.L."/>
        </authorList>
    </citation>
    <scope>NUCLEOTIDE SEQUENCE [LARGE SCALE GENOMIC DNA]</scope>
    <source>
        <strain evidence="2 3">ATCC MYA-3509</strain>
    </source>
</reference>